<dbReference type="Proteomes" id="UP000191448">
    <property type="component" value="Unassembled WGS sequence"/>
</dbReference>
<comment type="caution">
    <text evidence="2">The sequence shown here is derived from an EMBL/GenBank/DDBJ whole genome shotgun (WGS) entry which is preliminary data.</text>
</comment>
<dbReference type="SUPFAM" id="SSF161270">
    <property type="entry name" value="PspA lactotransferrin-binding region"/>
    <property type="match status" value="1"/>
</dbReference>
<dbReference type="RefSeq" id="WP_080024050.1">
    <property type="nucleotide sequence ID" value="NZ_LTAY01000091.1"/>
</dbReference>
<dbReference type="AlphaFoldDB" id="A0A1V4SQX3"/>
<evidence type="ECO:0000313" key="2">
    <source>
        <dbReference type="EMBL" id="OPX46183.1"/>
    </source>
</evidence>
<evidence type="ECO:0000256" key="1">
    <source>
        <dbReference type="SAM" id="Coils"/>
    </source>
</evidence>
<proteinExistence type="predicted"/>
<sequence length="88" mass="10232">MEKEVLELLKKMNDKLESLDNKVDMLDNKISRIEKKLDGVFDQTADLTEFKTSVIDKLDELKSVEEVTKLNCYDIAKLRINNTNNKRA</sequence>
<protein>
    <submittedName>
        <fullName evidence="2">Uncharacterized protein</fullName>
    </submittedName>
</protein>
<reference evidence="2 3" key="1">
    <citation type="submission" date="2016-02" db="EMBL/GenBank/DDBJ databases">
        <title>Genome sequence of Clostridium thermobutyricum DSM 4928.</title>
        <authorList>
            <person name="Poehlein A."/>
            <person name="Daniel R."/>
        </authorList>
    </citation>
    <scope>NUCLEOTIDE SEQUENCE [LARGE SCALE GENOMIC DNA]</scope>
    <source>
        <strain evidence="2 3">DSM 4928</strain>
    </source>
</reference>
<accession>A0A1V4SQX3</accession>
<dbReference type="OrthoDB" id="1716019at2"/>
<name>A0A1V4SQX3_9CLOT</name>
<gene>
    <name evidence="2" type="ORF">CLTHE_28730</name>
</gene>
<dbReference type="EMBL" id="LTAY01000091">
    <property type="protein sequence ID" value="OPX46183.1"/>
    <property type="molecule type" value="Genomic_DNA"/>
</dbReference>
<dbReference type="Gene3D" id="1.20.1270.70">
    <property type="entry name" value="Designed single chain three-helix bundle"/>
    <property type="match status" value="1"/>
</dbReference>
<evidence type="ECO:0000313" key="3">
    <source>
        <dbReference type="Proteomes" id="UP000191448"/>
    </source>
</evidence>
<keyword evidence="1" id="KW-0175">Coiled coil</keyword>
<organism evidence="2 3">
    <name type="scientific">Clostridium thermobutyricum DSM 4928</name>
    <dbReference type="NCBI Taxonomy" id="1121339"/>
    <lineage>
        <taxon>Bacteria</taxon>
        <taxon>Bacillati</taxon>
        <taxon>Bacillota</taxon>
        <taxon>Clostridia</taxon>
        <taxon>Eubacteriales</taxon>
        <taxon>Clostridiaceae</taxon>
        <taxon>Clostridium</taxon>
    </lineage>
</organism>
<feature type="coiled-coil region" evidence="1">
    <location>
        <begin position="2"/>
        <end position="36"/>
    </location>
</feature>